<dbReference type="PROSITE" id="PS00101">
    <property type="entry name" value="HEXAPEP_TRANSFERASES"/>
    <property type="match status" value="1"/>
</dbReference>
<dbReference type="InterPro" id="IPR045304">
    <property type="entry name" value="LbH_SAT"/>
</dbReference>
<dbReference type="KEGG" id="rad:CO657_23745"/>
<evidence type="ECO:0000256" key="2">
    <source>
        <dbReference type="ARBA" id="ARBA00007274"/>
    </source>
</evidence>
<keyword evidence="5" id="KW-0028">Amino-acid biosynthesis</keyword>
<dbReference type="EC" id="2.3.1.30" evidence="3"/>
<dbReference type="EMBL" id="CP034999">
    <property type="protein sequence ID" value="QAS81011.1"/>
    <property type="molecule type" value="Genomic_DNA"/>
</dbReference>
<keyword evidence="6" id="KW-0808">Transferase</keyword>
<dbReference type="PANTHER" id="PTHR42811">
    <property type="entry name" value="SERINE ACETYLTRANSFERASE"/>
    <property type="match status" value="1"/>
</dbReference>
<dbReference type="SUPFAM" id="SSF51161">
    <property type="entry name" value="Trimeric LpxA-like enzymes"/>
    <property type="match status" value="1"/>
</dbReference>
<comment type="pathway">
    <text evidence="1">Amino-acid biosynthesis; L-cysteine biosynthesis; L-cysteine from L-serine: step 1/2.</text>
</comment>
<accession>A0AAE5WR78</accession>
<protein>
    <recommendedName>
        <fullName evidence="4">Serine acetyltransferase</fullName>
        <ecNumber evidence="3">2.3.1.30</ecNumber>
    </recommendedName>
</protein>
<dbReference type="Proteomes" id="UP000220927">
    <property type="component" value="Plasmid pRapFH23a"/>
</dbReference>
<comment type="catalytic activity">
    <reaction evidence="9">
        <text>L-serine + acetyl-CoA = O-acetyl-L-serine + CoA</text>
        <dbReference type="Rhea" id="RHEA:24560"/>
        <dbReference type="ChEBI" id="CHEBI:33384"/>
        <dbReference type="ChEBI" id="CHEBI:57287"/>
        <dbReference type="ChEBI" id="CHEBI:57288"/>
        <dbReference type="ChEBI" id="CHEBI:58340"/>
        <dbReference type="EC" id="2.3.1.30"/>
    </reaction>
</comment>
<evidence type="ECO:0000313" key="11">
    <source>
        <dbReference type="Proteomes" id="UP000220927"/>
    </source>
</evidence>
<evidence type="ECO:0000256" key="6">
    <source>
        <dbReference type="ARBA" id="ARBA00022679"/>
    </source>
</evidence>
<proteinExistence type="inferred from homology"/>
<evidence type="ECO:0000256" key="7">
    <source>
        <dbReference type="ARBA" id="ARBA00022737"/>
    </source>
</evidence>
<evidence type="ECO:0000256" key="1">
    <source>
        <dbReference type="ARBA" id="ARBA00004876"/>
    </source>
</evidence>
<dbReference type="GO" id="GO:0005737">
    <property type="term" value="C:cytoplasm"/>
    <property type="evidence" value="ECO:0007669"/>
    <property type="project" value="UniProtKB-ARBA"/>
</dbReference>
<keyword evidence="7" id="KW-0677">Repeat</keyword>
<name>A0AAE5WR78_9HYPH</name>
<evidence type="ECO:0000256" key="8">
    <source>
        <dbReference type="ARBA" id="ARBA00023315"/>
    </source>
</evidence>
<evidence type="ECO:0000256" key="3">
    <source>
        <dbReference type="ARBA" id="ARBA00013266"/>
    </source>
</evidence>
<dbReference type="AlphaFoldDB" id="A0AAE5WR78"/>
<evidence type="ECO:0000256" key="9">
    <source>
        <dbReference type="ARBA" id="ARBA00049486"/>
    </source>
</evidence>
<dbReference type="FunFam" id="2.160.10.10:FF:000002">
    <property type="entry name" value="Serine acetyltransferase"/>
    <property type="match status" value="1"/>
</dbReference>
<comment type="similarity">
    <text evidence="2">Belongs to the transferase hexapeptide repeat family.</text>
</comment>
<dbReference type="GO" id="GO:0008652">
    <property type="term" value="P:amino acid biosynthetic process"/>
    <property type="evidence" value="ECO:0007669"/>
    <property type="project" value="UniProtKB-KW"/>
</dbReference>
<organism evidence="10 11">
    <name type="scientific">Rhizobium acidisoli</name>
    <dbReference type="NCBI Taxonomy" id="1538158"/>
    <lineage>
        <taxon>Bacteria</taxon>
        <taxon>Pseudomonadati</taxon>
        <taxon>Pseudomonadota</taxon>
        <taxon>Alphaproteobacteria</taxon>
        <taxon>Hyphomicrobiales</taxon>
        <taxon>Rhizobiaceae</taxon>
        <taxon>Rhizobium/Agrobacterium group</taxon>
        <taxon>Rhizobium</taxon>
    </lineage>
</organism>
<evidence type="ECO:0000313" key="10">
    <source>
        <dbReference type="EMBL" id="QAS81011.1"/>
    </source>
</evidence>
<dbReference type="Gene3D" id="2.160.10.10">
    <property type="entry name" value="Hexapeptide repeat proteins"/>
    <property type="match status" value="1"/>
</dbReference>
<reference evidence="10 11" key="1">
    <citation type="submission" date="2019-01" db="EMBL/GenBank/DDBJ databases">
        <title>Genomic insights into the origins and evolution of symbiotic genes in the Phaseolus vulgaris microsymbionts.</title>
        <authorList>
            <person name="Tong W."/>
        </authorList>
    </citation>
    <scope>NUCLEOTIDE SEQUENCE [LARGE SCALE GENOMIC DNA]</scope>
    <source>
        <strain evidence="10 11">FH23</strain>
        <plasmid evidence="11">prapfh23a</plasmid>
    </source>
</reference>
<keyword evidence="11" id="KW-1185">Reference proteome</keyword>
<dbReference type="InterPro" id="IPR018357">
    <property type="entry name" value="Hexapep_transf_CS"/>
</dbReference>
<evidence type="ECO:0000256" key="5">
    <source>
        <dbReference type="ARBA" id="ARBA00022605"/>
    </source>
</evidence>
<evidence type="ECO:0000256" key="4">
    <source>
        <dbReference type="ARBA" id="ARBA00018522"/>
    </source>
</evidence>
<gene>
    <name evidence="10" type="ORF">CO657_23745</name>
</gene>
<keyword evidence="10" id="KW-0614">Plasmid</keyword>
<keyword evidence="8" id="KW-0012">Acyltransferase</keyword>
<sequence length="167" mass="17399">MMTAWLGAWRSTGDSRRPLALASRPPPFGAPHPERISEVFGVDIHPAAKMGRSIMLDHGSGLVIGETAVVEDDVSILQNATLGGTGKETGDRHPKVRRGALIGAGAKILGNIEIGVGAKVGAGSVVVNAVTAYTSVAGIPARQVGKRHFNLPGITMDQTLSEPEYTI</sequence>
<dbReference type="GO" id="GO:0009001">
    <property type="term" value="F:serine O-acetyltransferase activity"/>
    <property type="evidence" value="ECO:0007669"/>
    <property type="project" value="UniProtKB-EC"/>
</dbReference>
<dbReference type="InterPro" id="IPR011004">
    <property type="entry name" value="Trimer_LpxA-like_sf"/>
</dbReference>
<geneLocation type="plasmid" evidence="11">
    <name>prapfh23a</name>
</geneLocation>
<dbReference type="CDD" id="cd03354">
    <property type="entry name" value="LbH_SAT"/>
    <property type="match status" value="1"/>
</dbReference>